<dbReference type="EMBL" id="QPII01000018">
    <property type="protein sequence ID" value="RCV87081.1"/>
    <property type="molecule type" value="Genomic_DNA"/>
</dbReference>
<dbReference type="InterPro" id="IPR009000">
    <property type="entry name" value="Transl_B-barrel_sf"/>
</dbReference>
<dbReference type="GO" id="GO:0019843">
    <property type="term" value="F:rRNA binding"/>
    <property type="evidence" value="ECO:0007669"/>
    <property type="project" value="UniProtKB-UniRule"/>
</dbReference>
<evidence type="ECO:0000256" key="9">
    <source>
        <dbReference type="RuleBase" id="RU003905"/>
    </source>
</evidence>
<dbReference type="GO" id="GO:0006412">
    <property type="term" value="P:translation"/>
    <property type="evidence" value="ECO:0007669"/>
    <property type="project" value="UniProtKB-UniRule"/>
</dbReference>
<evidence type="ECO:0000256" key="4">
    <source>
        <dbReference type="ARBA" id="ARBA00022884"/>
    </source>
</evidence>
<dbReference type="FunFam" id="2.40.30.10:FF:000004">
    <property type="entry name" value="50S ribosomal protein L3"/>
    <property type="match status" value="1"/>
</dbReference>
<dbReference type="PROSITE" id="PS00474">
    <property type="entry name" value="RIBOSOMAL_L3"/>
    <property type="match status" value="1"/>
</dbReference>
<dbReference type="Gene3D" id="2.40.30.10">
    <property type="entry name" value="Translation factors"/>
    <property type="match status" value="1"/>
</dbReference>
<dbReference type="AlphaFoldDB" id="A0A368TR37"/>
<evidence type="ECO:0000256" key="8">
    <source>
        <dbReference type="HAMAP-Rule" id="MF_01325"/>
    </source>
</evidence>
<dbReference type="Gene3D" id="3.30.160.810">
    <property type="match status" value="1"/>
</dbReference>
<keyword evidence="6 8" id="KW-0687">Ribonucleoprotein</keyword>
<dbReference type="InterPro" id="IPR019926">
    <property type="entry name" value="Ribosomal_uL3_CS"/>
</dbReference>
<dbReference type="FunFam" id="3.30.160.810:FF:000001">
    <property type="entry name" value="50S ribosomal protein L3"/>
    <property type="match status" value="1"/>
</dbReference>
<protein>
    <recommendedName>
        <fullName evidence="7 8">Large ribosomal subunit protein uL3</fullName>
    </recommendedName>
</protein>
<evidence type="ECO:0000256" key="1">
    <source>
        <dbReference type="ARBA" id="ARBA00006540"/>
    </source>
</evidence>
<feature type="modified residue" description="N5-methylglutamine" evidence="8">
    <location>
        <position position="152"/>
    </location>
</feature>
<dbReference type="GO" id="GO:0003735">
    <property type="term" value="F:structural constituent of ribosome"/>
    <property type="evidence" value="ECO:0007669"/>
    <property type="project" value="UniProtKB-UniRule"/>
</dbReference>
<dbReference type="InterPro" id="IPR019927">
    <property type="entry name" value="Ribosomal_uL3_bac/org-type"/>
</dbReference>
<proteinExistence type="inferred from homology"/>
<sequence>MTIGLVGRKAGMTRVFTEDGASVPVTVIEVEPNRVTSVKSVDTDGYAAIQVTTGSRKAKHLTKAQAGQYAKAGVEAGRALMEFRLAEGDEAPAVGGELTVSLFEAGQMVDVTGTSKGKGFQGAVKRWNFRTQDATHGNSLSHRAPGSIGMCQTPGRVFKGKKMAGQMGNVRCTVQSLEIVRVDAERNLLLIKGAVPGATGSDVIVRSAVKAG</sequence>
<comment type="function">
    <text evidence="8 10">One of the primary rRNA binding proteins, it binds directly near the 3'-end of the 23S rRNA, where it nucleates assembly of the 50S subunit.</text>
</comment>
<dbReference type="GO" id="GO:0022625">
    <property type="term" value="C:cytosolic large ribosomal subunit"/>
    <property type="evidence" value="ECO:0007669"/>
    <property type="project" value="TreeGrafter"/>
</dbReference>
<comment type="caution">
    <text evidence="11">The sequence shown here is derived from an EMBL/GenBank/DDBJ whole genome shotgun (WGS) entry which is preliminary data.</text>
</comment>
<keyword evidence="2 8" id="KW-0488">Methylation</keyword>
<organism evidence="11 12">
    <name type="scientific">Billgrantia montanilacus</name>
    <dbReference type="NCBI Taxonomy" id="2282305"/>
    <lineage>
        <taxon>Bacteria</taxon>
        <taxon>Pseudomonadati</taxon>
        <taxon>Pseudomonadota</taxon>
        <taxon>Gammaproteobacteria</taxon>
        <taxon>Oceanospirillales</taxon>
        <taxon>Halomonadaceae</taxon>
        <taxon>Billgrantia</taxon>
    </lineage>
</organism>
<evidence type="ECO:0000256" key="3">
    <source>
        <dbReference type="ARBA" id="ARBA00022730"/>
    </source>
</evidence>
<evidence type="ECO:0000256" key="6">
    <source>
        <dbReference type="ARBA" id="ARBA00023274"/>
    </source>
</evidence>
<dbReference type="PANTHER" id="PTHR11229:SF16">
    <property type="entry name" value="LARGE RIBOSOMAL SUBUNIT PROTEIN UL3C"/>
    <property type="match status" value="1"/>
</dbReference>
<dbReference type="OrthoDB" id="9806135at2"/>
<keyword evidence="5 8" id="KW-0689">Ribosomal protein</keyword>
<keyword evidence="3 8" id="KW-0699">rRNA-binding</keyword>
<evidence type="ECO:0000256" key="2">
    <source>
        <dbReference type="ARBA" id="ARBA00022481"/>
    </source>
</evidence>
<dbReference type="Pfam" id="PF00297">
    <property type="entry name" value="Ribosomal_L3"/>
    <property type="match status" value="1"/>
</dbReference>
<accession>A0A368TR37</accession>
<reference evidence="11 12" key="1">
    <citation type="submission" date="2018-07" db="EMBL/GenBank/DDBJ databases">
        <title>Halomonas montanilacus sp. nov., isolated from Lake Pengyan on Tibetan Plateau.</title>
        <authorList>
            <person name="Lu H."/>
            <person name="Xing P."/>
            <person name="Wu Q."/>
        </authorList>
    </citation>
    <scope>NUCLEOTIDE SEQUENCE [LARGE SCALE GENOMIC DNA]</scope>
    <source>
        <strain evidence="11 12">PYC7W</strain>
    </source>
</reference>
<dbReference type="SUPFAM" id="SSF50447">
    <property type="entry name" value="Translation proteins"/>
    <property type="match status" value="1"/>
</dbReference>
<dbReference type="NCBIfam" id="TIGR03625">
    <property type="entry name" value="L3_bact"/>
    <property type="match status" value="1"/>
</dbReference>
<evidence type="ECO:0000313" key="12">
    <source>
        <dbReference type="Proteomes" id="UP000252405"/>
    </source>
</evidence>
<evidence type="ECO:0000256" key="7">
    <source>
        <dbReference type="ARBA" id="ARBA00035243"/>
    </source>
</evidence>
<comment type="similarity">
    <text evidence="1 8 9">Belongs to the universal ribosomal protein uL3 family.</text>
</comment>
<comment type="PTM">
    <text evidence="8">Methylated by PrmB.</text>
</comment>
<keyword evidence="12" id="KW-1185">Reference proteome</keyword>
<dbReference type="InterPro" id="IPR000597">
    <property type="entry name" value="Ribosomal_uL3"/>
</dbReference>
<dbReference type="HAMAP" id="MF_01325_B">
    <property type="entry name" value="Ribosomal_uL3_B"/>
    <property type="match status" value="1"/>
</dbReference>
<evidence type="ECO:0000313" key="11">
    <source>
        <dbReference type="EMBL" id="RCV87081.1"/>
    </source>
</evidence>
<gene>
    <name evidence="8" type="primary">rplC</name>
    <name evidence="11" type="ORF">DU505_18700</name>
</gene>
<dbReference type="Proteomes" id="UP000252405">
    <property type="component" value="Unassembled WGS sequence"/>
</dbReference>
<comment type="subunit">
    <text evidence="8 10">Part of the 50S ribosomal subunit. Forms a cluster with proteins L14 and L19.</text>
</comment>
<evidence type="ECO:0000256" key="10">
    <source>
        <dbReference type="RuleBase" id="RU003906"/>
    </source>
</evidence>
<dbReference type="PANTHER" id="PTHR11229">
    <property type="entry name" value="50S RIBOSOMAL PROTEIN L3"/>
    <property type="match status" value="1"/>
</dbReference>
<name>A0A368TR37_9GAMM</name>
<dbReference type="RefSeq" id="WP_114480492.1">
    <property type="nucleotide sequence ID" value="NZ_QPII01000018.1"/>
</dbReference>
<keyword evidence="4 8" id="KW-0694">RNA-binding</keyword>
<evidence type="ECO:0000256" key="5">
    <source>
        <dbReference type="ARBA" id="ARBA00022980"/>
    </source>
</evidence>